<dbReference type="Pfam" id="PF00743">
    <property type="entry name" value="FMO-like"/>
    <property type="match status" value="1"/>
</dbReference>
<comment type="catalytic activity">
    <reaction evidence="22">
        <text>heptan-2-one + NADPH + O2 + H(+) = pentyl acetate + NADP(+) + H2O</text>
        <dbReference type="Rhea" id="RHEA:54836"/>
        <dbReference type="ChEBI" id="CHEBI:5672"/>
        <dbReference type="ChEBI" id="CHEBI:15377"/>
        <dbReference type="ChEBI" id="CHEBI:15378"/>
        <dbReference type="ChEBI" id="CHEBI:15379"/>
        <dbReference type="ChEBI" id="CHEBI:57783"/>
        <dbReference type="ChEBI" id="CHEBI:58349"/>
        <dbReference type="ChEBI" id="CHEBI:87362"/>
    </reaction>
    <physiologicalReaction direction="left-to-right" evidence="22">
        <dbReference type="Rhea" id="RHEA:54837"/>
    </physiologicalReaction>
</comment>
<dbReference type="PIRSF" id="PIRSF000332">
    <property type="entry name" value="FMO"/>
    <property type="match status" value="1"/>
</dbReference>
<evidence type="ECO:0000256" key="9">
    <source>
        <dbReference type="ARBA" id="ARBA00022824"/>
    </source>
</evidence>
<evidence type="ECO:0000256" key="25">
    <source>
        <dbReference type="ARBA" id="ARBA00047977"/>
    </source>
</evidence>
<comment type="catalytic activity">
    <reaction evidence="31">
        <text>N,N-dimethylaniline + NADPH + O2 + H(+) = N,N-dimethylaniline N-oxide + NADP(+) + H2O</text>
        <dbReference type="Rhea" id="RHEA:24468"/>
        <dbReference type="ChEBI" id="CHEBI:15377"/>
        <dbReference type="ChEBI" id="CHEBI:15378"/>
        <dbReference type="ChEBI" id="CHEBI:15379"/>
        <dbReference type="ChEBI" id="CHEBI:16269"/>
        <dbReference type="ChEBI" id="CHEBI:17735"/>
        <dbReference type="ChEBI" id="CHEBI:57783"/>
        <dbReference type="ChEBI" id="CHEBI:58349"/>
        <dbReference type="EC" id="1.14.13.8"/>
    </reaction>
    <physiologicalReaction direction="left-to-right" evidence="31">
        <dbReference type="Rhea" id="RHEA:24469"/>
    </physiologicalReaction>
</comment>
<keyword evidence="13" id="KW-1133">Transmembrane helix</keyword>
<dbReference type="Proteomes" id="UP000887540">
    <property type="component" value="Unplaced"/>
</dbReference>
<evidence type="ECO:0000256" key="12">
    <source>
        <dbReference type="ARBA" id="ARBA00022857"/>
    </source>
</evidence>
<keyword evidence="12" id="KW-0521">NADP</keyword>
<dbReference type="EC" id="1.-.-.-" evidence="33"/>
<dbReference type="InterPro" id="IPR036188">
    <property type="entry name" value="FAD/NAD-bd_sf"/>
</dbReference>
<evidence type="ECO:0000313" key="35">
    <source>
        <dbReference type="WBParaSite" id="ACRNAN_scaffold13295.g14330.t1"/>
    </source>
</evidence>
<evidence type="ECO:0000256" key="10">
    <source>
        <dbReference type="ARBA" id="ARBA00022827"/>
    </source>
</evidence>
<keyword evidence="5" id="KW-0488">Methylation</keyword>
<evidence type="ECO:0000256" key="29">
    <source>
        <dbReference type="ARBA" id="ARBA00048989"/>
    </source>
</evidence>
<evidence type="ECO:0000256" key="18">
    <source>
        <dbReference type="ARBA" id="ARBA00045722"/>
    </source>
</evidence>
<keyword evidence="10 33" id="KW-0274">FAD</keyword>
<dbReference type="PRINTS" id="PR00370">
    <property type="entry name" value="FMOXYGENASE"/>
</dbReference>
<dbReference type="PRINTS" id="PR01125">
    <property type="entry name" value="FMOXYGENASE5"/>
</dbReference>
<evidence type="ECO:0000256" key="14">
    <source>
        <dbReference type="ARBA" id="ARBA00023002"/>
    </source>
</evidence>
<keyword evidence="15 33" id="KW-0503">Monooxygenase</keyword>
<comment type="catalytic activity">
    <reaction evidence="20">
        <text>hypotaurine + NADH + O2 + H(+) = taurine + NAD(+) + H2O</text>
        <dbReference type="Rhea" id="RHEA:74111"/>
        <dbReference type="ChEBI" id="CHEBI:15377"/>
        <dbReference type="ChEBI" id="CHEBI:15378"/>
        <dbReference type="ChEBI" id="CHEBI:15379"/>
        <dbReference type="ChEBI" id="CHEBI:57540"/>
        <dbReference type="ChEBI" id="CHEBI:57853"/>
        <dbReference type="ChEBI" id="CHEBI:57945"/>
        <dbReference type="ChEBI" id="CHEBI:507393"/>
        <dbReference type="EC" id="1.14.13.8"/>
    </reaction>
    <physiologicalReaction direction="left-to-right" evidence="20">
        <dbReference type="Rhea" id="RHEA:74112"/>
    </physiologicalReaction>
</comment>
<comment type="catalytic activity">
    <reaction evidence="32">
        <text>octan-3-one + NADPH + O2 + H(+) = pentyl propanoate + NADP(+) + H2O</text>
        <dbReference type="Rhea" id="RHEA:54840"/>
        <dbReference type="ChEBI" id="CHEBI:15377"/>
        <dbReference type="ChEBI" id="CHEBI:15378"/>
        <dbReference type="ChEBI" id="CHEBI:15379"/>
        <dbReference type="ChEBI" id="CHEBI:57783"/>
        <dbReference type="ChEBI" id="CHEBI:58349"/>
        <dbReference type="ChEBI" id="CHEBI:80946"/>
        <dbReference type="ChEBI" id="CHEBI:87373"/>
    </reaction>
    <physiologicalReaction direction="left-to-right" evidence="32">
        <dbReference type="Rhea" id="RHEA:54841"/>
    </physiologicalReaction>
</comment>
<evidence type="ECO:0000256" key="28">
    <source>
        <dbReference type="ARBA" id="ARBA00048459"/>
    </source>
</evidence>
<dbReference type="PANTHER" id="PTHR23023">
    <property type="entry name" value="DIMETHYLANILINE MONOOXYGENASE"/>
    <property type="match status" value="1"/>
</dbReference>
<name>A0A914CQC5_9BILA</name>
<evidence type="ECO:0000256" key="11">
    <source>
        <dbReference type="ARBA" id="ARBA00022848"/>
    </source>
</evidence>
<evidence type="ECO:0000256" key="20">
    <source>
        <dbReference type="ARBA" id="ARBA00047338"/>
    </source>
</evidence>
<evidence type="ECO:0000256" key="1">
    <source>
        <dbReference type="ARBA" id="ARBA00001974"/>
    </source>
</evidence>
<evidence type="ECO:0000256" key="5">
    <source>
        <dbReference type="ARBA" id="ARBA00022481"/>
    </source>
</evidence>
<comment type="catalytic activity">
    <reaction evidence="28">
        <text>octan-3-one + NADPH + O2 + H(+) = ethyl hexanoate + NADP(+) + H2O</text>
        <dbReference type="Rhea" id="RHEA:54856"/>
        <dbReference type="ChEBI" id="CHEBI:15377"/>
        <dbReference type="ChEBI" id="CHEBI:15378"/>
        <dbReference type="ChEBI" id="CHEBI:15379"/>
        <dbReference type="ChEBI" id="CHEBI:57783"/>
        <dbReference type="ChEBI" id="CHEBI:58349"/>
        <dbReference type="ChEBI" id="CHEBI:80946"/>
        <dbReference type="ChEBI" id="CHEBI:86055"/>
    </reaction>
    <physiologicalReaction direction="left-to-right" evidence="28">
        <dbReference type="Rhea" id="RHEA:54857"/>
    </physiologicalReaction>
</comment>
<comment type="catalytic activity">
    <reaction evidence="30">
        <text>heptan-4-one + NADPH + O2 + H(+) = propyl butanoate + NADP(+) + H2O</text>
        <dbReference type="Rhea" id="RHEA:54852"/>
        <dbReference type="ChEBI" id="CHEBI:15377"/>
        <dbReference type="ChEBI" id="CHEBI:15378"/>
        <dbReference type="ChEBI" id="CHEBI:15379"/>
        <dbReference type="ChEBI" id="CHEBI:57783"/>
        <dbReference type="ChEBI" id="CHEBI:58349"/>
        <dbReference type="ChEBI" id="CHEBI:89484"/>
        <dbReference type="ChEBI" id="CHEBI:89719"/>
    </reaction>
    <physiologicalReaction direction="left-to-right" evidence="30">
        <dbReference type="Rhea" id="RHEA:54853"/>
    </physiologicalReaction>
</comment>
<keyword evidence="17" id="KW-0472">Membrane</keyword>
<evidence type="ECO:0000256" key="32">
    <source>
        <dbReference type="ARBA" id="ARBA00049475"/>
    </source>
</evidence>
<dbReference type="GO" id="GO:0005789">
    <property type="term" value="C:endoplasmic reticulum membrane"/>
    <property type="evidence" value="ECO:0007669"/>
    <property type="project" value="UniProtKB-SubCell"/>
</dbReference>
<comment type="catalytic activity">
    <reaction evidence="25">
        <text>hexan-3-one + NADPH + O2 + H(+) = ethyl butanoate + NADP(+) + H2O</text>
        <dbReference type="Rhea" id="RHEA:54844"/>
        <dbReference type="ChEBI" id="CHEBI:15377"/>
        <dbReference type="ChEBI" id="CHEBI:15378"/>
        <dbReference type="ChEBI" id="CHEBI:15379"/>
        <dbReference type="ChEBI" id="CHEBI:57783"/>
        <dbReference type="ChEBI" id="CHEBI:58349"/>
        <dbReference type="ChEBI" id="CHEBI:88764"/>
        <dbReference type="ChEBI" id="CHEBI:89891"/>
    </reaction>
    <physiologicalReaction direction="left-to-right" evidence="25">
        <dbReference type="Rhea" id="RHEA:54845"/>
    </physiologicalReaction>
</comment>
<keyword evidence="11" id="KW-0492">Microsome</keyword>
<keyword evidence="8" id="KW-0812">Transmembrane</keyword>
<dbReference type="InterPro" id="IPR002257">
    <property type="entry name" value="Flavin_mOase_5"/>
</dbReference>
<dbReference type="InterPro" id="IPR020946">
    <property type="entry name" value="Flavin_mOase-like"/>
</dbReference>
<evidence type="ECO:0000256" key="22">
    <source>
        <dbReference type="ARBA" id="ARBA00047574"/>
    </source>
</evidence>
<dbReference type="GO" id="GO:0004499">
    <property type="term" value="F:N,N-dimethylaniline monooxygenase activity"/>
    <property type="evidence" value="ECO:0007669"/>
    <property type="project" value="InterPro"/>
</dbReference>
<evidence type="ECO:0000256" key="21">
    <source>
        <dbReference type="ARBA" id="ARBA00047426"/>
    </source>
</evidence>
<evidence type="ECO:0000256" key="26">
    <source>
        <dbReference type="ARBA" id="ARBA00048041"/>
    </source>
</evidence>
<comment type="function">
    <text evidence="18">Acts as a Baeyer-Villiger monooxygenase on a broad range of substrates. Catalyzes the insertion of an oxygen atom into a carbon-carbon bond adjacent to a carbonyl, which converts ketones to esters. Active on diverse carbonyl compounds, whereas soft nucleophiles are mostly non- or poorly reactive. In contrast with other forms of FMO it is non- or poorly active on 'classical' substrates such as drugs, pesticides, and dietary components containing soft nucleophilic heteroatoms. Able to oxidize drug molecules bearing a carbonyl group on an aliphatic chain, such as nabumetone and pentoxifylline. Also, in the absence of substrates, shows slow but yet significant NADPH oxidase activity. Acts as a positive modulator of cholesterol biosynthesis as well as glucose homeostasis, promoting metabolic aging via pleiotropic effects.</text>
</comment>
<comment type="catalytic activity">
    <reaction evidence="24">
        <text>NADPH + O2 + H(+) = H2O2 + NADP(+)</text>
        <dbReference type="Rhea" id="RHEA:11260"/>
        <dbReference type="ChEBI" id="CHEBI:15378"/>
        <dbReference type="ChEBI" id="CHEBI:15379"/>
        <dbReference type="ChEBI" id="CHEBI:16240"/>
        <dbReference type="ChEBI" id="CHEBI:57783"/>
        <dbReference type="ChEBI" id="CHEBI:58349"/>
        <dbReference type="EC" id="1.6.3.1"/>
    </reaction>
    <physiologicalReaction direction="left-to-right" evidence="24">
        <dbReference type="Rhea" id="RHEA:11261"/>
    </physiologicalReaction>
</comment>
<proteinExistence type="inferred from homology"/>
<keyword evidence="14 33" id="KW-0560">Oxidoreductase</keyword>
<dbReference type="GO" id="GO:0016174">
    <property type="term" value="F:NAD(P)H oxidase H2O2-forming activity"/>
    <property type="evidence" value="ECO:0007669"/>
    <property type="project" value="UniProtKB-EC"/>
</dbReference>
<sequence>MKKTVAIIGAGPSGLTATRQAILYGFEPTVFERNANLGGLWHYSDNPNERSVMYSTVMNYSKELSAFSEFPPPVNFANFMNRAEVLEYLNLYVEHFDLLPYIRFQNDVIGVSRTDGWKETGRWRVDVIDIESNKKSTMEFDAILICTGRNSKPHRPFEWRWEKKFKGRIIHAQNFKSSYGYHNKIVLIVGFGNSAVDCASALAGVAKQVYLSTRRGSWLLPQQSKNGGAPWDLSYNTRFSYLGRKVIPKYLRNWLWEMELNERFDHSAAGVQPKHRFLSANFTFSNDLPKHLTNGRVKIKPNILSFTDTGVEFTDQTIVEQVDEVILCTGYKFEFPFLEEGKLIFIRENDFHLYKHMFLPDLSEHNNLALIGFVQPRGPIFPVVEMQSRFFFHTLSGLYKLPSPFEMKRVLEEKRCDISLNYLKTHRHTQIEDYIEYMDDLASAIEIQPRLQNLAFSNPKLA</sequence>
<evidence type="ECO:0000256" key="15">
    <source>
        <dbReference type="ARBA" id="ARBA00023033"/>
    </source>
</evidence>
<dbReference type="Gene3D" id="3.50.50.60">
    <property type="entry name" value="FAD/NAD(P)-binding domain"/>
    <property type="match status" value="3"/>
</dbReference>
<reference evidence="35" key="1">
    <citation type="submission" date="2022-11" db="UniProtKB">
        <authorList>
            <consortium name="WormBaseParasite"/>
        </authorList>
    </citation>
    <scope>IDENTIFICATION</scope>
</reference>
<evidence type="ECO:0000256" key="6">
    <source>
        <dbReference type="ARBA" id="ARBA00022553"/>
    </source>
</evidence>
<evidence type="ECO:0000256" key="33">
    <source>
        <dbReference type="RuleBase" id="RU361177"/>
    </source>
</evidence>
<comment type="catalytic activity">
    <reaction evidence="27">
        <text>trimethylamine + NADPH + O2 = trimethylamine N-oxide + NADP(+) + H2O</text>
        <dbReference type="Rhea" id="RHEA:31979"/>
        <dbReference type="ChEBI" id="CHEBI:15377"/>
        <dbReference type="ChEBI" id="CHEBI:15379"/>
        <dbReference type="ChEBI" id="CHEBI:15724"/>
        <dbReference type="ChEBI" id="CHEBI:57783"/>
        <dbReference type="ChEBI" id="CHEBI:58349"/>
        <dbReference type="ChEBI" id="CHEBI:58389"/>
        <dbReference type="EC" id="1.14.13.148"/>
    </reaction>
    <physiologicalReaction direction="left-to-right" evidence="27">
        <dbReference type="Rhea" id="RHEA:31980"/>
    </physiologicalReaction>
</comment>
<accession>A0A914CQC5</accession>
<evidence type="ECO:0000256" key="27">
    <source>
        <dbReference type="ARBA" id="ARBA00048088"/>
    </source>
</evidence>
<evidence type="ECO:0000256" key="17">
    <source>
        <dbReference type="ARBA" id="ARBA00023136"/>
    </source>
</evidence>
<comment type="catalytic activity">
    <reaction evidence="21">
        <text>hexan-3-one + NADPH + O2 + H(+) = propyl propanoate + NADP(+) + H2O</text>
        <dbReference type="Rhea" id="RHEA:54848"/>
        <dbReference type="ChEBI" id="CHEBI:15377"/>
        <dbReference type="ChEBI" id="CHEBI:15378"/>
        <dbReference type="ChEBI" id="CHEBI:15379"/>
        <dbReference type="ChEBI" id="CHEBI:57783"/>
        <dbReference type="ChEBI" id="CHEBI:58349"/>
        <dbReference type="ChEBI" id="CHEBI:89828"/>
        <dbReference type="ChEBI" id="CHEBI:89891"/>
    </reaction>
    <physiologicalReaction direction="left-to-right" evidence="21">
        <dbReference type="Rhea" id="RHEA:54849"/>
    </physiologicalReaction>
</comment>
<comment type="catalytic activity">
    <reaction evidence="29">
        <text>(2E)-geranial + NADPH + O2 + H(+) = (1E)-2,6-dimethylhepta-1,5-dien-1-yl formate + NADP(+) + H2O</text>
        <dbReference type="Rhea" id="RHEA:54860"/>
        <dbReference type="ChEBI" id="CHEBI:15377"/>
        <dbReference type="ChEBI" id="CHEBI:15378"/>
        <dbReference type="ChEBI" id="CHEBI:15379"/>
        <dbReference type="ChEBI" id="CHEBI:16980"/>
        <dbReference type="ChEBI" id="CHEBI:57783"/>
        <dbReference type="ChEBI" id="CHEBI:58349"/>
        <dbReference type="ChEBI" id="CHEBI:138375"/>
    </reaction>
    <physiologicalReaction direction="left-to-right" evidence="29">
        <dbReference type="Rhea" id="RHEA:54861"/>
    </physiologicalReaction>
</comment>
<comment type="function">
    <text evidence="19">Broad spectrum monooxygenase that catalyzes the oxygenation of a wide variety of nitrogen- and sulfur-containing compounds including xenobiotics. Catalyzes the S-oxygenation of hypotaurine to produce taurine, an organic osmolyte involved in cell volume regulation as well as a variety of cytoprotective and developmental processes. In vitro, catalyzes the N-oxygenation of trimethylamine (TMA) to produce trimethylamine N-oxide (TMAO) and could therefore participate to the detoxification of this compound that is generated by the action of gut microbiota from dietary precursors such as choline, choline containing compounds, betaine or L-carnitine.</text>
</comment>
<comment type="subcellular location">
    <subcellularLocation>
        <location evidence="2">Endoplasmic reticulum membrane</location>
        <topology evidence="2">Single-pass membrane protein</topology>
    </subcellularLocation>
    <subcellularLocation>
        <location evidence="3">Microsome membrane</location>
    </subcellularLocation>
</comment>
<evidence type="ECO:0000256" key="3">
    <source>
        <dbReference type="ARBA" id="ARBA00004524"/>
    </source>
</evidence>
<evidence type="ECO:0000256" key="24">
    <source>
        <dbReference type="ARBA" id="ARBA00047864"/>
    </source>
</evidence>
<keyword evidence="7 33" id="KW-0285">Flavoprotein</keyword>
<comment type="catalytic activity">
    <reaction evidence="23">
        <text>sulcatone + NADPH + O2 + H(+) = 4-methylpent-3-en-1-yl acetate + NADP(+) + H2O</text>
        <dbReference type="Rhea" id="RHEA:54864"/>
        <dbReference type="ChEBI" id="CHEBI:15377"/>
        <dbReference type="ChEBI" id="CHEBI:15378"/>
        <dbReference type="ChEBI" id="CHEBI:15379"/>
        <dbReference type="ChEBI" id="CHEBI:16310"/>
        <dbReference type="ChEBI" id="CHEBI:57783"/>
        <dbReference type="ChEBI" id="CHEBI:58349"/>
        <dbReference type="ChEBI" id="CHEBI:138373"/>
    </reaction>
    <physiologicalReaction direction="left-to-right" evidence="23">
        <dbReference type="Rhea" id="RHEA:54865"/>
    </physiologicalReaction>
</comment>
<evidence type="ECO:0000256" key="19">
    <source>
        <dbReference type="ARBA" id="ARBA00045957"/>
    </source>
</evidence>
<dbReference type="AlphaFoldDB" id="A0A914CQC5"/>
<comment type="similarity">
    <text evidence="4 33">Belongs to the FMO family.</text>
</comment>
<comment type="catalytic activity">
    <reaction evidence="26">
        <text>hypotaurine + NADPH + O2 + H(+) = taurine + NADP(+) + H2O</text>
        <dbReference type="Rhea" id="RHEA:69819"/>
        <dbReference type="ChEBI" id="CHEBI:15377"/>
        <dbReference type="ChEBI" id="CHEBI:15378"/>
        <dbReference type="ChEBI" id="CHEBI:15379"/>
        <dbReference type="ChEBI" id="CHEBI:57783"/>
        <dbReference type="ChEBI" id="CHEBI:57853"/>
        <dbReference type="ChEBI" id="CHEBI:58349"/>
        <dbReference type="ChEBI" id="CHEBI:507393"/>
        <dbReference type="EC" id="1.14.13.8"/>
    </reaction>
    <physiologicalReaction direction="left-to-right" evidence="26">
        <dbReference type="Rhea" id="RHEA:69820"/>
    </physiologicalReaction>
</comment>
<evidence type="ECO:0000256" key="30">
    <source>
        <dbReference type="ARBA" id="ARBA00048990"/>
    </source>
</evidence>
<dbReference type="GO" id="GO:0006629">
    <property type="term" value="P:lipid metabolic process"/>
    <property type="evidence" value="ECO:0007669"/>
    <property type="project" value="UniProtKB-KW"/>
</dbReference>
<dbReference type="GO" id="GO:0050660">
    <property type="term" value="F:flavin adenine dinucleotide binding"/>
    <property type="evidence" value="ECO:0007669"/>
    <property type="project" value="InterPro"/>
</dbReference>
<keyword evidence="6" id="KW-0597">Phosphoprotein</keyword>
<evidence type="ECO:0000256" key="13">
    <source>
        <dbReference type="ARBA" id="ARBA00022989"/>
    </source>
</evidence>
<keyword evidence="9" id="KW-0256">Endoplasmic reticulum</keyword>
<dbReference type="InterPro" id="IPR050346">
    <property type="entry name" value="FMO-like"/>
</dbReference>
<evidence type="ECO:0000256" key="31">
    <source>
        <dbReference type="ARBA" id="ARBA00049443"/>
    </source>
</evidence>
<dbReference type="FunFam" id="3.50.50.60:FF:000159">
    <property type="entry name" value="Dimethylaniline monooxygenase [N-oxide-forming]"/>
    <property type="match status" value="1"/>
</dbReference>
<evidence type="ECO:0000256" key="23">
    <source>
        <dbReference type="ARBA" id="ARBA00047855"/>
    </source>
</evidence>
<dbReference type="GO" id="GO:0050661">
    <property type="term" value="F:NADP binding"/>
    <property type="evidence" value="ECO:0007669"/>
    <property type="project" value="InterPro"/>
</dbReference>
<evidence type="ECO:0000313" key="34">
    <source>
        <dbReference type="Proteomes" id="UP000887540"/>
    </source>
</evidence>
<evidence type="ECO:0000256" key="7">
    <source>
        <dbReference type="ARBA" id="ARBA00022630"/>
    </source>
</evidence>
<dbReference type="WBParaSite" id="ACRNAN_scaffold13295.g14330.t1">
    <property type="protein sequence ID" value="ACRNAN_scaffold13295.g14330.t1"/>
    <property type="gene ID" value="ACRNAN_scaffold13295.g14330"/>
</dbReference>
<evidence type="ECO:0000256" key="16">
    <source>
        <dbReference type="ARBA" id="ARBA00023098"/>
    </source>
</evidence>
<dbReference type="InterPro" id="IPR000960">
    <property type="entry name" value="Flavin_mOase"/>
</dbReference>
<keyword evidence="34" id="KW-1185">Reference proteome</keyword>
<dbReference type="SUPFAM" id="SSF51905">
    <property type="entry name" value="FAD/NAD(P)-binding domain"/>
    <property type="match status" value="2"/>
</dbReference>
<evidence type="ECO:0000256" key="2">
    <source>
        <dbReference type="ARBA" id="ARBA00004389"/>
    </source>
</evidence>
<organism evidence="34 35">
    <name type="scientific">Acrobeloides nanus</name>
    <dbReference type="NCBI Taxonomy" id="290746"/>
    <lineage>
        <taxon>Eukaryota</taxon>
        <taxon>Metazoa</taxon>
        <taxon>Ecdysozoa</taxon>
        <taxon>Nematoda</taxon>
        <taxon>Chromadorea</taxon>
        <taxon>Rhabditida</taxon>
        <taxon>Tylenchina</taxon>
        <taxon>Cephalobomorpha</taxon>
        <taxon>Cephaloboidea</taxon>
        <taxon>Cephalobidae</taxon>
        <taxon>Acrobeloides</taxon>
    </lineage>
</organism>
<evidence type="ECO:0000256" key="4">
    <source>
        <dbReference type="ARBA" id="ARBA00009183"/>
    </source>
</evidence>
<dbReference type="GO" id="GO:0034899">
    <property type="term" value="F:trimethylamine monooxygenase activity"/>
    <property type="evidence" value="ECO:0007669"/>
    <property type="project" value="UniProtKB-EC"/>
</dbReference>
<comment type="cofactor">
    <cofactor evidence="1 33">
        <name>FAD</name>
        <dbReference type="ChEBI" id="CHEBI:57692"/>
    </cofactor>
</comment>
<protein>
    <recommendedName>
        <fullName evidence="33">Flavin-containing monooxygenase</fullName>
        <ecNumber evidence="33">1.-.-.-</ecNumber>
    </recommendedName>
</protein>
<keyword evidence="16" id="KW-0443">Lipid metabolism</keyword>
<evidence type="ECO:0000256" key="8">
    <source>
        <dbReference type="ARBA" id="ARBA00022692"/>
    </source>
</evidence>